<feature type="coiled-coil region" evidence="1">
    <location>
        <begin position="244"/>
        <end position="408"/>
    </location>
</feature>
<dbReference type="EMBL" id="KI913954">
    <property type="protein sequence ID" value="ETW07839.1"/>
    <property type="molecule type" value="Genomic_DNA"/>
</dbReference>
<evidence type="ECO:0000256" key="1">
    <source>
        <dbReference type="SAM" id="Coils"/>
    </source>
</evidence>
<evidence type="ECO:0000256" key="3">
    <source>
        <dbReference type="SAM" id="Phobius"/>
    </source>
</evidence>
<keyword evidence="3" id="KW-0472">Membrane</keyword>
<evidence type="ECO:0000313" key="4">
    <source>
        <dbReference type="EMBL" id="ETW07839.1"/>
    </source>
</evidence>
<feature type="region of interest" description="Disordered" evidence="2">
    <location>
        <begin position="58"/>
        <end position="82"/>
    </location>
</feature>
<dbReference type="GO" id="GO:1901098">
    <property type="term" value="P:positive regulation of autophagosome maturation"/>
    <property type="evidence" value="ECO:0007669"/>
    <property type="project" value="TreeGrafter"/>
</dbReference>
<feature type="coiled-coil region" evidence="1">
    <location>
        <begin position="184"/>
        <end position="211"/>
    </location>
</feature>
<feature type="transmembrane region" description="Helical" evidence="3">
    <location>
        <begin position="738"/>
        <end position="756"/>
    </location>
</feature>
<evidence type="ECO:0000256" key="2">
    <source>
        <dbReference type="SAM" id="MobiDB-lite"/>
    </source>
</evidence>
<gene>
    <name evidence="4" type="ORF">H310_02262</name>
</gene>
<keyword evidence="3" id="KW-1133">Transmembrane helix</keyword>
<dbReference type="GeneID" id="20079312"/>
<sequence length="761" mass="83136">MARAQNFDNASIDEINAAIDKTATKIRELRDKKQNMADIALEVKQLVTLRRLLKEKVEGGGQQVGSQGTAPVTPVKSEENAETKPVIVKPPTDEQVKRVETAPVASKPTVSSPDVATEAPETPAKTVLASANDNDKTISSLESELAATVAKLGSEQTRATSLQEELNRQVQKYDIEITTSNNMQQRLQNDMKKLVQDKLELERSLRVAKEAHAAALSAANDALQATQDSLAKESQSFLILKAAEAESQQEVATLKAKLADTQDRVTQLTSELDTLRNHSREQGSLLQQAQRELERERVRFEMELDAEKKLQTRMHNEARRYSLERQSSMDQLKATLTEAEKLQASLAETTAANAELQDSIVRLEAERATSQGLLKTLASDVQAQKTELDRFEKAQAEWEVEKQHLESQAASHDATKAKLKAMEAHNTELQALISTTGTETKALEAKLAKLHAAQDALTAEKESLLHHVTKTEADLEALARIQKENDELQRAINDMSKASESTHEKMDGLKRALKTLESEKAGLLHHATTNDVHEATIAQLMLENTQLRSTVTDKVAAAEAAVKRMTVAESKLQDTQYMMTTEMLKVASLEKHVVKLQTDLSTVTTQHTADLRAKEAEAKKAVADFQAAEAALSQLQRSTEKASNNIAAKDEALKAAKASAAALRTQVVEAKNELVNVQGALKQAQADLKAATKGDKDEAARLRKENGKLADVIAQLRKSAKDTQDSQAVVKSLETQRLLLIGVLVALVGVLAAATFSKSSA</sequence>
<dbReference type="GO" id="GO:0072383">
    <property type="term" value="P:plus-end-directed vesicle transport along microtubule"/>
    <property type="evidence" value="ECO:0007669"/>
    <property type="project" value="TreeGrafter"/>
</dbReference>
<dbReference type="PANTHER" id="PTHR46753">
    <property type="entry name" value="FYVE AND COILED-COIL DOMAIN-CONTAINING PROTEIN 1"/>
    <property type="match status" value="1"/>
</dbReference>
<dbReference type="GO" id="GO:0005776">
    <property type="term" value="C:autophagosome"/>
    <property type="evidence" value="ECO:0007669"/>
    <property type="project" value="TreeGrafter"/>
</dbReference>
<dbReference type="OrthoDB" id="77286at2759"/>
<keyword evidence="3" id="KW-0812">Transmembrane</keyword>
<feature type="coiled-coil region" evidence="1">
    <location>
        <begin position="478"/>
        <end position="519"/>
    </location>
</feature>
<dbReference type="STRING" id="157072.A0A024UNG2"/>
<reference evidence="4" key="1">
    <citation type="submission" date="2013-12" db="EMBL/GenBank/DDBJ databases">
        <title>The Genome Sequence of Aphanomyces invadans NJM9701.</title>
        <authorList>
            <consortium name="The Broad Institute Genomics Platform"/>
            <person name="Russ C."/>
            <person name="Tyler B."/>
            <person name="van West P."/>
            <person name="Dieguez-Uribeondo J."/>
            <person name="Young S.K."/>
            <person name="Zeng Q."/>
            <person name="Gargeya S."/>
            <person name="Fitzgerald M."/>
            <person name="Abouelleil A."/>
            <person name="Alvarado L."/>
            <person name="Chapman S.B."/>
            <person name="Gainer-Dewar J."/>
            <person name="Goldberg J."/>
            <person name="Griggs A."/>
            <person name="Gujja S."/>
            <person name="Hansen M."/>
            <person name="Howarth C."/>
            <person name="Imamovic A."/>
            <person name="Ireland A."/>
            <person name="Larimer J."/>
            <person name="McCowan C."/>
            <person name="Murphy C."/>
            <person name="Pearson M."/>
            <person name="Poon T.W."/>
            <person name="Priest M."/>
            <person name="Roberts A."/>
            <person name="Saif S."/>
            <person name="Shea T."/>
            <person name="Sykes S."/>
            <person name="Wortman J."/>
            <person name="Nusbaum C."/>
            <person name="Birren B."/>
        </authorList>
    </citation>
    <scope>NUCLEOTIDE SEQUENCE [LARGE SCALE GENOMIC DNA]</scope>
    <source>
        <strain evidence="4">NJM9701</strain>
    </source>
</reference>
<feature type="coiled-coil region" evidence="1">
    <location>
        <begin position="611"/>
        <end position="719"/>
    </location>
</feature>
<organism evidence="4">
    <name type="scientific">Aphanomyces invadans</name>
    <dbReference type="NCBI Taxonomy" id="157072"/>
    <lineage>
        <taxon>Eukaryota</taxon>
        <taxon>Sar</taxon>
        <taxon>Stramenopiles</taxon>
        <taxon>Oomycota</taxon>
        <taxon>Saprolegniomycetes</taxon>
        <taxon>Saprolegniales</taxon>
        <taxon>Verrucalvaceae</taxon>
        <taxon>Aphanomyces</taxon>
    </lineage>
</organism>
<protein>
    <submittedName>
        <fullName evidence="4">Uncharacterized protein</fullName>
    </submittedName>
</protein>
<proteinExistence type="predicted"/>
<accession>A0A024UNG2</accession>
<dbReference type="VEuPathDB" id="FungiDB:H310_02262"/>
<feature type="region of interest" description="Disordered" evidence="2">
    <location>
        <begin position="94"/>
        <end position="122"/>
    </location>
</feature>
<dbReference type="AlphaFoldDB" id="A0A024UNG2"/>
<dbReference type="PANTHER" id="PTHR46753:SF2">
    <property type="entry name" value="FYVE AND COILED-COIL DOMAIN-CONTAINING PROTEIN 1"/>
    <property type="match status" value="1"/>
</dbReference>
<dbReference type="GO" id="GO:0005770">
    <property type="term" value="C:late endosome"/>
    <property type="evidence" value="ECO:0007669"/>
    <property type="project" value="TreeGrafter"/>
</dbReference>
<dbReference type="GO" id="GO:0005764">
    <property type="term" value="C:lysosome"/>
    <property type="evidence" value="ECO:0007669"/>
    <property type="project" value="TreeGrafter"/>
</dbReference>
<keyword evidence="1" id="KW-0175">Coiled coil</keyword>
<dbReference type="RefSeq" id="XP_008863932.1">
    <property type="nucleotide sequence ID" value="XM_008865710.1"/>
</dbReference>
<name>A0A024UNG2_9STRA</name>